<dbReference type="Proteomes" id="UP001499987">
    <property type="component" value="Unassembled WGS sequence"/>
</dbReference>
<gene>
    <name evidence="3" type="ORF">GCM10009663_60520</name>
</gene>
<feature type="compositionally biased region" description="Low complexity" evidence="2">
    <location>
        <begin position="168"/>
        <end position="192"/>
    </location>
</feature>
<evidence type="ECO:0000313" key="4">
    <source>
        <dbReference type="Proteomes" id="UP001499987"/>
    </source>
</evidence>
<evidence type="ECO:0000313" key="3">
    <source>
        <dbReference type="EMBL" id="GAA1111034.1"/>
    </source>
</evidence>
<evidence type="ECO:0000256" key="1">
    <source>
        <dbReference type="SAM" id="Coils"/>
    </source>
</evidence>
<name>A0ABP4EK75_9ACTN</name>
<feature type="compositionally biased region" description="Basic residues" evidence="2">
    <location>
        <begin position="115"/>
        <end position="136"/>
    </location>
</feature>
<keyword evidence="4" id="KW-1185">Reference proteome</keyword>
<evidence type="ECO:0000256" key="2">
    <source>
        <dbReference type="SAM" id="MobiDB-lite"/>
    </source>
</evidence>
<evidence type="ECO:0008006" key="5">
    <source>
        <dbReference type="Google" id="ProtNLM"/>
    </source>
</evidence>
<feature type="compositionally biased region" description="Low complexity" evidence="2">
    <location>
        <begin position="105"/>
        <end position="114"/>
    </location>
</feature>
<reference evidence="4" key="1">
    <citation type="journal article" date="2019" name="Int. J. Syst. Evol. Microbiol.">
        <title>The Global Catalogue of Microorganisms (GCM) 10K type strain sequencing project: providing services to taxonomists for standard genome sequencing and annotation.</title>
        <authorList>
            <consortium name="The Broad Institute Genomics Platform"/>
            <consortium name="The Broad Institute Genome Sequencing Center for Infectious Disease"/>
            <person name="Wu L."/>
            <person name="Ma J."/>
        </authorList>
    </citation>
    <scope>NUCLEOTIDE SEQUENCE [LARGE SCALE GENOMIC DNA]</scope>
    <source>
        <strain evidence="4">JCM 13002</strain>
    </source>
</reference>
<feature type="compositionally biased region" description="Low complexity" evidence="2">
    <location>
        <begin position="201"/>
        <end position="214"/>
    </location>
</feature>
<feature type="region of interest" description="Disordered" evidence="2">
    <location>
        <begin position="60"/>
        <end position="227"/>
    </location>
</feature>
<feature type="coiled-coil region" evidence="1">
    <location>
        <begin position="12"/>
        <end position="39"/>
    </location>
</feature>
<proteinExistence type="predicted"/>
<sequence length="284" mass="28989">MFGTDSSVGSTRALIEARLPAVREERTRLEEELAAVIAQENAMVAVLEGLAALSDAPLGEAEEAQAAPPMQPADEAPAAAGEPAEAAETAEAVEPAETADGDPVVAPAAAPAKKTAAKKTTKKAAAKKAVTKKTAPRKAAAGKGRAAKKSADPSAAQQDVPGQDAEQAPAATAKKTAPRSAAKTAKTAVKTAIQTRKSARAKAAPAAADQAQEPSKGRQRRTDADSVLGVLRQAEEPLRARDVAERLGLADTNGAVDAVRTMLERLAKASRAQRTGRGLYAAAD</sequence>
<feature type="compositionally biased region" description="Low complexity" evidence="2">
    <location>
        <begin position="60"/>
        <end position="98"/>
    </location>
</feature>
<keyword evidence="1" id="KW-0175">Coiled coil</keyword>
<organism evidence="3 4">
    <name type="scientific">Kitasatospora arboriphila</name>
    <dbReference type="NCBI Taxonomy" id="258052"/>
    <lineage>
        <taxon>Bacteria</taxon>
        <taxon>Bacillati</taxon>
        <taxon>Actinomycetota</taxon>
        <taxon>Actinomycetes</taxon>
        <taxon>Kitasatosporales</taxon>
        <taxon>Streptomycetaceae</taxon>
        <taxon>Kitasatospora</taxon>
    </lineage>
</organism>
<comment type="caution">
    <text evidence="3">The sequence shown here is derived from an EMBL/GenBank/DDBJ whole genome shotgun (WGS) entry which is preliminary data.</text>
</comment>
<dbReference type="RefSeq" id="WP_344626872.1">
    <property type="nucleotide sequence ID" value="NZ_BAAALD010000080.1"/>
</dbReference>
<dbReference type="EMBL" id="BAAALD010000080">
    <property type="protein sequence ID" value="GAA1111034.1"/>
    <property type="molecule type" value="Genomic_DNA"/>
</dbReference>
<accession>A0ABP4EK75</accession>
<protein>
    <recommendedName>
        <fullName evidence="5">Prephenate dehydrogenase</fullName>
    </recommendedName>
</protein>